<name>A0A8H4P9D9_9HYPO</name>
<accession>A0A8H4P9D9</accession>
<proteinExistence type="predicted"/>
<evidence type="ECO:0000313" key="3">
    <source>
        <dbReference type="EMBL" id="KAF4467234.1"/>
    </source>
</evidence>
<keyword evidence="4" id="KW-1185">Reference proteome</keyword>
<evidence type="ECO:0000313" key="4">
    <source>
        <dbReference type="Proteomes" id="UP000554235"/>
    </source>
</evidence>
<dbReference type="Proteomes" id="UP000554235">
    <property type="component" value="Unassembled WGS sequence"/>
</dbReference>
<dbReference type="AlphaFoldDB" id="A0A8H4P9D9"/>
<sequence length="478" mass="53517">MDGADSELSLPVNRSKKRTLPTPWPSPAIKRARQQEEDDQLLTNPPIHQPAPRSVTPSTVARLENLASSRGHTINKVRHWLKTTCLPELNRGSPLRSDKSLQSVEPIITFRQIQSAPPIMEPPPTPRPHSAMSGEHSTTPAGHQRSSSAHSLASNSSVASSKKATLALVERSDYREMHLEINNIFHRDRNEPLPAHVSDLIERILKQPRHSPGPTESDILADSDLSALETRANEAMVLEYLQKNLIPQFHVHDTMRRSTGLALTKNLVPDTGTGAEYRVSQPVPDIICGYNLSGAFIPRQRQQLAKMDRVMSANSETLVLPFLILECKGDGPSSHGRLWVATNQCLGGSATCVNIAELFNNQLRQYQREEGVHQIDSTSFSVAMSGTEARLFISWKQGEVINVQKIRSFALQEPDHFIEFRKHIRNIMDWGRNERLENIRSNLEFLIAEGRRIIPKSRPAPRGNSGALIKRHKKNESC</sequence>
<reference evidence="3 4" key="1">
    <citation type="submission" date="2020-01" db="EMBL/GenBank/DDBJ databases">
        <title>Identification and distribution of gene clusters putatively required for synthesis of sphingolipid metabolism inhibitors in phylogenetically diverse species of the filamentous fungus Fusarium.</title>
        <authorList>
            <person name="Kim H.-S."/>
            <person name="Busman M."/>
            <person name="Brown D.W."/>
            <person name="Divon H."/>
            <person name="Uhlig S."/>
            <person name="Proctor R.H."/>
        </authorList>
    </citation>
    <scope>NUCLEOTIDE SEQUENCE [LARGE SCALE GENOMIC DNA]</scope>
    <source>
        <strain evidence="3 4">NRRL 20459</strain>
    </source>
</reference>
<feature type="region of interest" description="Disordered" evidence="1">
    <location>
        <begin position="456"/>
        <end position="478"/>
    </location>
</feature>
<dbReference type="PANTHER" id="PTHR42470:SF1">
    <property type="entry name" value="VAST DOMAIN-CONTAINING PROTEIN"/>
    <property type="match status" value="1"/>
</dbReference>
<feature type="region of interest" description="Disordered" evidence="1">
    <location>
        <begin position="1"/>
        <end position="56"/>
    </location>
</feature>
<dbReference type="PANTHER" id="PTHR42470">
    <property type="entry name" value="VAST DOMAIN-CONTAINING PROTEIN"/>
    <property type="match status" value="1"/>
</dbReference>
<feature type="compositionally biased region" description="Low complexity" evidence="1">
    <location>
        <begin position="146"/>
        <end position="161"/>
    </location>
</feature>
<gene>
    <name evidence="3" type="ORF">FALBO_5892</name>
</gene>
<organism evidence="3 4">
    <name type="scientific">Fusarium albosuccineum</name>
    <dbReference type="NCBI Taxonomy" id="1237068"/>
    <lineage>
        <taxon>Eukaryota</taxon>
        <taxon>Fungi</taxon>
        <taxon>Dikarya</taxon>
        <taxon>Ascomycota</taxon>
        <taxon>Pezizomycotina</taxon>
        <taxon>Sordariomycetes</taxon>
        <taxon>Hypocreomycetidae</taxon>
        <taxon>Hypocreales</taxon>
        <taxon>Nectriaceae</taxon>
        <taxon>Fusarium</taxon>
        <taxon>Fusarium decemcellulare species complex</taxon>
    </lineage>
</organism>
<dbReference type="Pfam" id="PF25545">
    <property type="entry name" value="DUF7924"/>
    <property type="match status" value="1"/>
</dbReference>
<evidence type="ECO:0000256" key="1">
    <source>
        <dbReference type="SAM" id="MobiDB-lite"/>
    </source>
</evidence>
<feature type="compositionally biased region" description="Polar residues" evidence="1">
    <location>
        <begin position="135"/>
        <end position="145"/>
    </location>
</feature>
<comment type="caution">
    <text evidence="3">The sequence shown here is derived from an EMBL/GenBank/DDBJ whole genome shotgun (WGS) entry which is preliminary data.</text>
</comment>
<dbReference type="EMBL" id="JAADYS010000772">
    <property type="protein sequence ID" value="KAF4467234.1"/>
    <property type="molecule type" value="Genomic_DNA"/>
</dbReference>
<dbReference type="InterPro" id="IPR057684">
    <property type="entry name" value="DUF7924"/>
</dbReference>
<dbReference type="OrthoDB" id="5426775at2759"/>
<feature type="region of interest" description="Disordered" evidence="1">
    <location>
        <begin position="116"/>
        <end position="162"/>
    </location>
</feature>
<protein>
    <recommendedName>
        <fullName evidence="2">DUF7924 domain-containing protein</fullName>
    </recommendedName>
</protein>
<feature type="compositionally biased region" description="Basic residues" evidence="1">
    <location>
        <begin position="469"/>
        <end position="478"/>
    </location>
</feature>
<evidence type="ECO:0000259" key="2">
    <source>
        <dbReference type="Pfam" id="PF25545"/>
    </source>
</evidence>
<feature type="domain" description="DUF7924" evidence="2">
    <location>
        <begin position="231"/>
        <end position="442"/>
    </location>
</feature>